<feature type="compositionally biased region" description="Basic and acidic residues" evidence="2">
    <location>
        <begin position="495"/>
        <end position="504"/>
    </location>
</feature>
<protein>
    <submittedName>
        <fullName evidence="3">Uncharacterized protein</fullName>
    </submittedName>
</protein>
<proteinExistence type="predicted"/>
<feature type="coiled-coil region" evidence="1">
    <location>
        <begin position="907"/>
        <end position="948"/>
    </location>
</feature>
<feature type="region of interest" description="Disordered" evidence="2">
    <location>
        <begin position="473"/>
        <end position="504"/>
    </location>
</feature>
<reference evidence="3" key="1">
    <citation type="submission" date="2015-04" db="EMBL/GenBank/DDBJ databases">
        <authorList>
            <consortium name="Pathogen Informatics"/>
        </authorList>
    </citation>
    <scope>NUCLEOTIDE SEQUENCE [LARGE SCALE GENOMIC DNA]</scope>
    <source>
        <strain evidence="3">8A</strain>
    </source>
</reference>
<accession>A0A1J1GMG8</accession>
<gene>
    <name evidence="3" type="ORF">PGAL8A_00134500</name>
</gene>
<sequence>MNKNKSDINKENNEVLWESLYNDFNEITDTHKKHFNYIENSLYEFCKGVSSKNLIYELKNRKNELYVNNNKNYEEKQYLNEFLINKEINEKDDNNEILTNKSLKIDDDKNYNTMIKNETDFLKKDYLKNNYWEDDYLENNYEIDNLKNENYRNISFNNALNSNQIKNIDNFNKSSFLLYSISKKAECNFELDEKNKYKDNRIPNILNMHKYGGSYFNNDYKNSTNNLKMHEEILNKNDHNYPLKKNNYYCDNLKEVDINRNFLGINNFDINKPNTNNVNITNHKNFKIKSEENLSCNNYSYIRNIRNSNSLEKLDMLLKNKCKYLNRDEIDLEFSKINKDDIRKPFLNCANYKIDSVLSENFNKNKQNEKNAAESDKIDEINHNILINRSKRLIEISKKCLSGYSDLDNHNIINLCKKENDYSENDNYRDYNNNVEYQTYVSNKICKPDVNIYSNENEYICENENIDEYEYNYENEDDENIENREEYEESDESEDYNKSEDYDYKRENIVDDKKKDYKEKEIMKCKNNNENEYNEENDRQNSELYKIYNKKSVNEENSTSSDISFHCIEESDTKKKKNSENRENQTFNSSDDYNLNVLFENSDNLKSSNSIIKIDQKLMNDNTEEKREVKEKNEEGNNISLNEMENNTEDIKIKNKKLMNLKLQKKYSESIFSKNTCEKNVKNLDRIFKDDTFLENDFTNIDTNNIKKDSNSFELEYKNIYNDCNLKNKEIEKINKIEKKNDNAKLCKIINTEAHKKDDEFKKKSADLKDIKITNDQKNTLDNDIENLNYSNNIKRLFKEKYFLEDLCEKRKCLIQKSKIENTKLNVEIKSLLSFNNNLSYALKEKEAEIKILKKQKEELEMKLMKRVKNNYSFLDYSSTYDIYKNQKINSNGNMYTKNSNPSNNMNDNNSSLIQDYEKKIKELLAKLKMYETKNNDLQEQLKIFMNE</sequence>
<dbReference type="Proteomes" id="UP000220797">
    <property type="component" value="Unassembled WGS sequence"/>
</dbReference>
<feature type="compositionally biased region" description="Acidic residues" evidence="2">
    <location>
        <begin position="473"/>
        <end position="494"/>
    </location>
</feature>
<keyword evidence="1" id="KW-0175">Coiled coil</keyword>
<evidence type="ECO:0000313" key="4">
    <source>
        <dbReference type="Proteomes" id="UP000220797"/>
    </source>
</evidence>
<feature type="coiled-coil region" evidence="1">
    <location>
        <begin position="615"/>
        <end position="664"/>
    </location>
</feature>
<dbReference type="RefSeq" id="XP_028526462.1">
    <property type="nucleotide sequence ID" value="XM_028674874.1"/>
</dbReference>
<feature type="coiled-coil region" evidence="1">
    <location>
        <begin position="836"/>
        <end position="870"/>
    </location>
</feature>
<dbReference type="GeneID" id="39729870"/>
<evidence type="ECO:0000256" key="2">
    <source>
        <dbReference type="SAM" id="MobiDB-lite"/>
    </source>
</evidence>
<dbReference type="AlphaFoldDB" id="A0A1J1GMG8"/>
<dbReference type="OrthoDB" id="377690at2759"/>
<name>A0A1J1GMG8_PLAGA</name>
<keyword evidence="4" id="KW-1185">Reference proteome</keyword>
<dbReference type="EMBL" id="CVMV01000019">
    <property type="protein sequence ID" value="CRG93640.1"/>
    <property type="molecule type" value="Genomic_DNA"/>
</dbReference>
<organism evidence="3 4">
    <name type="scientific">Plasmodium gallinaceum</name>
    <dbReference type="NCBI Taxonomy" id="5849"/>
    <lineage>
        <taxon>Eukaryota</taxon>
        <taxon>Sar</taxon>
        <taxon>Alveolata</taxon>
        <taxon>Apicomplexa</taxon>
        <taxon>Aconoidasida</taxon>
        <taxon>Haemosporida</taxon>
        <taxon>Plasmodiidae</taxon>
        <taxon>Plasmodium</taxon>
        <taxon>Plasmodium (Haemamoeba)</taxon>
    </lineage>
</organism>
<dbReference type="VEuPathDB" id="PlasmoDB:PGAL8A_00134500"/>
<evidence type="ECO:0000313" key="3">
    <source>
        <dbReference type="EMBL" id="CRG93640.1"/>
    </source>
</evidence>
<evidence type="ECO:0000256" key="1">
    <source>
        <dbReference type="SAM" id="Coils"/>
    </source>
</evidence>
<dbReference type="OMA" id="YNFCKGV"/>
<comment type="caution">
    <text evidence="3">The sequence shown here is derived from an EMBL/GenBank/DDBJ whole genome shotgun (WGS) entry which is preliminary data.</text>
</comment>